<evidence type="ECO:0000313" key="6">
    <source>
        <dbReference type="RefSeq" id="XP_020090428.1"/>
    </source>
</evidence>
<dbReference type="InterPro" id="IPR035979">
    <property type="entry name" value="RBD_domain_sf"/>
</dbReference>
<dbReference type="AlphaFoldDB" id="A0A6P5FAE5"/>
<name>A0A6P5FAE5_ANACO</name>
<feature type="compositionally biased region" description="Acidic residues" evidence="3">
    <location>
        <begin position="265"/>
        <end position="282"/>
    </location>
</feature>
<evidence type="ECO:0000313" key="5">
    <source>
        <dbReference type="Proteomes" id="UP000515123"/>
    </source>
</evidence>
<feature type="region of interest" description="Disordered" evidence="3">
    <location>
        <begin position="243"/>
        <end position="288"/>
    </location>
</feature>
<dbReference type="Pfam" id="PF00076">
    <property type="entry name" value="RRM_1"/>
    <property type="match status" value="1"/>
</dbReference>
<evidence type="ECO:0000256" key="3">
    <source>
        <dbReference type="SAM" id="MobiDB-lite"/>
    </source>
</evidence>
<gene>
    <name evidence="6" type="primary">LOC109711684</name>
</gene>
<keyword evidence="5" id="KW-1185">Reference proteome</keyword>
<dbReference type="Proteomes" id="UP000515123">
    <property type="component" value="Linkage group 1"/>
</dbReference>
<dbReference type="PROSITE" id="PS50102">
    <property type="entry name" value="RRM"/>
    <property type="match status" value="1"/>
</dbReference>
<dbReference type="PRINTS" id="PR01228">
    <property type="entry name" value="EGGSHELL"/>
</dbReference>
<dbReference type="InterPro" id="IPR048289">
    <property type="entry name" value="RRM2_NsCP33-like"/>
</dbReference>
<accession>A0A6P5FAE5</accession>
<dbReference type="OrthoDB" id="439808at2759"/>
<dbReference type="SUPFAM" id="SSF54928">
    <property type="entry name" value="RNA-binding domain, RBD"/>
    <property type="match status" value="1"/>
</dbReference>
<reference evidence="5" key="1">
    <citation type="journal article" date="2015" name="Nat. Genet.">
        <title>The pineapple genome and the evolution of CAM photosynthesis.</title>
        <authorList>
            <person name="Ming R."/>
            <person name="VanBuren R."/>
            <person name="Wai C.M."/>
            <person name="Tang H."/>
            <person name="Schatz M.C."/>
            <person name="Bowers J.E."/>
            <person name="Lyons E."/>
            <person name="Wang M.L."/>
            <person name="Chen J."/>
            <person name="Biggers E."/>
            <person name="Zhang J."/>
            <person name="Huang L."/>
            <person name="Zhang L."/>
            <person name="Miao W."/>
            <person name="Zhang J."/>
            <person name="Ye Z."/>
            <person name="Miao C."/>
            <person name="Lin Z."/>
            <person name="Wang H."/>
            <person name="Zhou H."/>
            <person name="Yim W.C."/>
            <person name="Priest H.D."/>
            <person name="Zheng C."/>
            <person name="Woodhouse M."/>
            <person name="Edger P.P."/>
            <person name="Guyot R."/>
            <person name="Guo H.B."/>
            <person name="Guo H."/>
            <person name="Zheng G."/>
            <person name="Singh R."/>
            <person name="Sharma A."/>
            <person name="Min X."/>
            <person name="Zheng Y."/>
            <person name="Lee H."/>
            <person name="Gurtowski J."/>
            <person name="Sedlazeck F.J."/>
            <person name="Harkess A."/>
            <person name="McKain M.R."/>
            <person name="Liao Z."/>
            <person name="Fang J."/>
            <person name="Liu J."/>
            <person name="Zhang X."/>
            <person name="Zhang Q."/>
            <person name="Hu W."/>
            <person name="Qin Y."/>
            <person name="Wang K."/>
            <person name="Chen L.Y."/>
            <person name="Shirley N."/>
            <person name="Lin Y.R."/>
            <person name="Liu L.Y."/>
            <person name="Hernandez A.G."/>
            <person name="Wright C.L."/>
            <person name="Bulone V."/>
            <person name="Tuskan G.A."/>
            <person name="Heath K."/>
            <person name="Zee F."/>
            <person name="Moore P.H."/>
            <person name="Sunkar R."/>
            <person name="Leebens-Mack J.H."/>
            <person name="Mockler T."/>
            <person name="Bennetzen J.L."/>
            <person name="Freeling M."/>
            <person name="Sankoff D."/>
            <person name="Paterson A.H."/>
            <person name="Zhu X."/>
            <person name="Yang X."/>
            <person name="Smith J.A."/>
            <person name="Cushman J.C."/>
            <person name="Paull R.E."/>
            <person name="Yu Q."/>
        </authorList>
    </citation>
    <scope>NUCLEOTIDE SEQUENCE [LARGE SCALE GENOMIC DNA]</scope>
    <source>
        <strain evidence="5">cv. F153</strain>
    </source>
</reference>
<dbReference type="PANTHER" id="PTHR48027">
    <property type="entry name" value="HETEROGENEOUS NUCLEAR RIBONUCLEOPROTEIN 87F-RELATED"/>
    <property type="match status" value="1"/>
</dbReference>
<sequence length="288" mass="28771">MAFASKVGNLLKRTVTSKPSLYQAIRCMSSSKLFVGGISYGTDDQSLREAFANYGEVVESRVIIDRESGRSRGFGFVTYTSSEEASAAITAMDGKDLHGRIIRVNYATDRTGGSRGYGGSGGYGTGSGYGGSGSYGGYAGNAGSYGGNGDGGNFGGGYNAGDNYNSGGSSGGNYGGSYNVGDNYNSGGGSGGNYGSGGYDGGNIGGNYGGGGGGGGNYTSGASTGDNYAASGRGGGDYGATGYGGNSDQYGSSSGVGGQHNSQDDLLEDKFNDDDLDDEPEDYANKRG</sequence>
<evidence type="ECO:0000259" key="4">
    <source>
        <dbReference type="PROSITE" id="PS50102"/>
    </source>
</evidence>
<dbReference type="RefSeq" id="XP_020090428.1">
    <property type="nucleotide sequence ID" value="XM_020234839.1"/>
</dbReference>
<feature type="domain" description="RRM" evidence="4">
    <location>
        <begin position="31"/>
        <end position="109"/>
    </location>
</feature>
<dbReference type="InterPro" id="IPR012677">
    <property type="entry name" value="Nucleotide-bd_a/b_plait_sf"/>
</dbReference>
<dbReference type="SMART" id="SM00360">
    <property type="entry name" value="RRM"/>
    <property type="match status" value="1"/>
</dbReference>
<organism evidence="5 6">
    <name type="scientific">Ananas comosus</name>
    <name type="common">Pineapple</name>
    <name type="synonym">Ananas ananas</name>
    <dbReference type="NCBI Taxonomy" id="4615"/>
    <lineage>
        <taxon>Eukaryota</taxon>
        <taxon>Viridiplantae</taxon>
        <taxon>Streptophyta</taxon>
        <taxon>Embryophyta</taxon>
        <taxon>Tracheophyta</taxon>
        <taxon>Spermatophyta</taxon>
        <taxon>Magnoliopsida</taxon>
        <taxon>Liliopsida</taxon>
        <taxon>Poales</taxon>
        <taxon>Bromeliaceae</taxon>
        <taxon>Bromelioideae</taxon>
        <taxon>Ananas</taxon>
    </lineage>
</organism>
<dbReference type="CDD" id="cd21608">
    <property type="entry name" value="RRM2_NsCP33_like"/>
    <property type="match status" value="1"/>
</dbReference>
<evidence type="ECO:0000256" key="2">
    <source>
        <dbReference type="PROSITE-ProRule" id="PRU00176"/>
    </source>
</evidence>
<dbReference type="Gramene" id="Aco012411.1.mrna1">
    <property type="protein sequence ID" value="Aco012411.1.mrna1"/>
    <property type="gene ID" value="Aco012411.1.path1"/>
</dbReference>
<dbReference type="InterPro" id="IPR000504">
    <property type="entry name" value="RRM_dom"/>
</dbReference>
<reference evidence="6" key="2">
    <citation type="submission" date="2025-08" db="UniProtKB">
        <authorList>
            <consortium name="RefSeq"/>
        </authorList>
    </citation>
    <scope>IDENTIFICATION</scope>
    <source>
        <tissue evidence="6">Leaf</tissue>
    </source>
</reference>
<dbReference type="InterPro" id="IPR052462">
    <property type="entry name" value="SLIRP/GR-RBP-like"/>
</dbReference>
<proteinExistence type="predicted"/>
<evidence type="ECO:0000256" key="1">
    <source>
        <dbReference type="ARBA" id="ARBA00022884"/>
    </source>
</evidence>
<dbReference type="GO" id="GO:0003723">
    <property type="term" value="F:RNA binding"/>
    <property type="evidence" value="ECO:0007669"/>
    <property type="project" value="UniProtKB-UniRule"/>
</dbReference>
<dbReference type="GeneID" id="109711684"/>
<keyword evidence="1 2" id="KW-0694">RNA-binding</keyword>
<protein>
    <submittedName>
        <fullName evidence="6">Glycine-rich RNA-binding protein 2, mitochondrial-like</fullName>
    </submittedName>
</protein>
<dbReference type="Gene3D" id="3.30.70.330">
    <property type="match status" value="1"/>
</dbReference>